<dbReference type="RefSeq" id="WP_206582418.1">
    <property type="nucleotide sequence ID" value="NZ_JAFJZZ010000003.1"/>
</dbReference>
<dbReference type="Proteomes" id="UP000664545">
    <property type="component" value="Unassembled WGS sequence"/>
</dbReference>
<evidence type="ECO:0000256" key="2">
    <source>
        <dbReference type="ARBA" id="ARBA00007118"/>
    </source>
</evidence>
<sequence>MLFDILKSRRSIRKFQNKEVEKEKIDVILKSALLSPSSRSIRPWQFIAVTDAELLQQLSLCREPGPQFLADAPLAIVVIADKNASDVWIEDTSVAATIIQLTVQDLGLGSCWIQVRERFHTEQEKAEEYIRKVLEIPEQYSVECMIAMGYPAEEKKPYEENQLLYQKLHFNKF</sequence>
<keyword evidence="3" id="KW-0285">Flavoprotein</keyword>
<feature type="domain" description="Nitroreductase" evidence="6">
    <location>
        <begin position="6"/>
        <end position="58"/>
    </location>
</feature>
<evidence type="ECO:0000256" key="5">
    <source>
        <dbReference type="ARBA" id="ARBA00023002"/>
    </source>
</evidence>
<comment type="caution">
    <text evidence="7">The sequence shown here is derived from an EMBL/GenBank/DDBJ whole genome shotgun (WGS) entry which is preliminary data.</text>
</comment>
<comment type="similarity">
    <text evidence="2">Belongs to the nitroreductase family.</text>
</comment>
<dbReference type="GO" id="GO:0016491">
    <property type="term" value="F:oxidoreductase activity"/>
    <property type="evidence" value="ECO:0007669"/>
    <property type="project" value="UniProtKB-KW"/>
</dbReference>
<protein>
    <submittedName>
        <fullName evidence="7">Nitroreductase family protein</fullName>
    </submittedName>
</protein>
<gene>
    <name evidence="7" type="ORF">JYB65_09455</name>
</gene>
<evidence type="ECO:0000256" key="1">
    <source>
        <dbReference type="ARBA" id="ARBA00001917"/>
    </source>
</evidence>
<dbReference type="CDD" id="cd02151">
    <property type="entry name" value="nitroreductase"/>
    <property type="match status" value="1"/>
</dbReference>
<dbReference type="PANTHER" id="PTHR43673:SF2">
    <property type="entry name" value="NITROREDUCTASE"/>
    <property type="match status" value="1"/>
</dbReference>
<dbReference type="InterPro" id="IPR029479">
    <property type="entry name" value="Nitroreductase"/>
</dbReference>
<dbReference type="AlphaFoldDB" id="A0A939D9L0"/>
<feature type="domain" description="Nitroreductase" evidence="6">
    <location>
        <begin position="67"/>
        <end position="150"/>
    </location>
</feature>
<evidence type="ECO:0000313" key="7">
    <source>
        <dbReference type="EMBL" id="MBN7773587.1"/>
    </source>
</evidence>
<proteinExistence type="inferred from homology"/>
<dbReference type="InterPro" id="IPR000415">
    <property type="entry name" value="Nitroreductase-like"/>
</dbReference>
<dbReference type="Pfam" id="PF00881">
    <property type="entry name" value="Nitroreductase"/>
    <property type="match status" value="2"/>
</dbReference>
<reference evidence="7" key="1">
    <citation type="submission" date="2021-02" db="EMBL/GenBank/DDBJ databases">
        <title>Abyssanaerobacter marinus gen.nov., sp., nov, anaerobic bacterium isolated from the Onnuri vent field of Indian Ocean and suggestion of Mogibacteriaceae fam. nov., and proposal of reclassification of ambiguous this family's genus member.</title>
        <authorList>
            <person name="Kim Y.J."/>
            <person name="Yang J.-A."/>
        </authorList>
    </citation>
    <scope>NUCLEOTIDE SEQUENCE</scope>
    <source>
        <strain evidence="7">DSM 2634</strain>
    </source>
</reference>
<accession>A0A939D9L0</accession>
<dbReference type="PANTHER" id="PTHR43673">
    <property type="entry name" value="NAD(P)H NITROREDUCTASE YDGI-RELATED"/>
    <property type="match status" value="1"/>
</dbReference>
<keyword evidence="4" id="KW-0288">FMN</keyword>
<dbReference type="EMBL" id="JAFJZZ010000003">
    <property type="protein sequence ID" value="MBN7773587.1"/>
    <property type="molecule type" value="Genomic_DNA"/>
</dbReference>
<keyword evidence="5" id="KW-0560">Oxidoreductase</keyword>
<evidence type="ECO:0000313" key="8">
    <source>
        <dbReference type="Proteomes" id="UP000664545"/>
    </source>
</evidence>
<dbReference type="SUPFAM" id="SSF55469">
    <property type="entry name" value="FMN-dependent nitroreductase-like"/>
    <property type="match status" value="1"/>
</dbReference>
<organism evidence="7 8">
    <name type="scientific">Clostridium aminobutyricum</name>
    <dbReference type="NCBI Taxonomy" id="33953"/>
    <lineage>
        <taxon>Bacteria</taxon>
        <taxon>Bacillati</taxon>
        <taxon>Bacillota</taxon>
        <taxon>Clostridia</taxon>
        <taxon>Eubacteriales</taxon>
        <taxon>Clostridiaceae</taxon>
        <taxon>Clostridium</taxon>
    </lineage>
</organism>
<keyword evidence="8" id="KW-1185">Reference proteome</keyword>
<evidence type="ECO:0000259" key="6">
    <source>
        <dbReference type="Pfam" id="PF00881"/>
    </source>
</evidence>
<dbReference type="Gene3D" id="3.40.109.10">
    <property type="entry name" value="NADH Oxidase"/>
    <property type="match status" value="1"/>
</dbReference>
<name>A0A939D9L0_CLOAM</name>
<evidence type="ECO:0000256" key="4">
    <source>
        <dbReference type="ARBA" id="ARBA00022643"/>
    </source>
</evidence>
<evidence type="ECO:0000256" key="3">
    <source>
        <dbReference type="ARBA" id="ARBA00022630"/>
    </source>
</evidence>
<comment type="cofactor">
    <cofactor evidence="1">
        <name>FMN</name>
        <dbReference type="ChEBI" id="CHEBI:58210"/>
    </cofactor>
</comment>